<dbReference type="AlphaFoldDB" id="A0A7J6E2E3"/>
<comment type="caution">
    <text evidence="2">The sequence shown here is derived from an EMBL/GenBank/DDBJ whole genome shotgun (WGS) entry which is preliminary data.</text>
</comment>
<dbReference type="GO" id="GO:0009707">
    <property type="term" value="C:chloroplast outer membrane"/>
    <property type="evidence" value="ECO:0007669"/>
    <property type="project" value="TreeGrafter"/>
</dbReference>
<accession>A0A7J6E2E3</accession>
<dbReference type="Proteomes" id="UP000583929">
    <property type="component" value="Unassembled WGS sequence"/>
</dbReference>
<protein>
    <recommendedName>
        <fullName evidence="4">Protein ACCUMULATION AND REPLICATION OF CHLOROPLASTS 3</fullName>
    </recommendedName>
</protein>
<dbReference type="InterPro" id="IPR036525">
    <property type="entry name" value="Tubulin/FtsZ_GTPase_sf"/>
</dbReference>
<keyword evidence="3" id="KW-1185">Reference proteome</keyword>
<organism evidence="2 3">
    <name type="scientific">Cannabis sativa</name>
    <name type="common">Hemp</name>
    <name type="synonym">Marijuana</name>
    <dbReference type="NCBI Taxonomy" id="3483"/>
    <lineage>
        <taxon>Eukaryota</taxon>
        <taxon>Viridiplantae</taxon>
        <taxon>Streptophyta</taxon>
        <taxon>Embryophyta</taxon>
        <taxon>Tracheophyta</taxon>
        <taxon>Spermatophyta</taxon>
        <taxon>Magnoliopsida</taxon>
        <taxon>eudicotyledons</taxon>
        <taxon>Gunneridae</taxon>
        <taxon>Pentapetalae</taxon>
        <taxon>rosids</taxon>
        <taxon>fabids</taxon>
        <taxon>Rosales</taxon>
        <taxon>Cannabaceae</taxon>
        <taxon>Cannabis</taxon>
    </lineage>
</organism>
<dbReference type="PANTHER" id="PTHR43215">
    <property type="entry name" value="RADIAL SPOKE HEAD 1 HOMOLOG"/>
    <property type="match status" value="1"/>
</dbReference>
<dbReference type="Pfam" id="PF02493">
    <property type="entry name" value="MORN"/>
    <property type="match status" value="4"/>
</dbReference>
<dbReference type="Gene3D" id="2.20.110.10">
    <property type="entry name" value="Histone H3 K4-specific methyltransferase SET7/9 N-terminal domain"/>
    <property type="match status" value="2"/>
</dbReference>
<evidence type="ECO:0000313" key="2">
    <source>
        <dbReference type="EMBL" id="KAF4351859.1"/>
    </source>
</evidence>
<name>A0A7J6E2E3_CANSA</name>
<dbReference type="InterPro" id="IPR003409">
    <property type="entry name" value="MORN"/>
</dbReference>
<gene>
    <name evidence="2" type="ORF">G4B88_030354</name>
</gene>
<dbReference type="Gene3D" id="3.40.50.1440">
    <property type="entry name" value="Tubulin/FtsZ, GTPase domain"/>
    <property type="match status" value="1"/>
</dbReference>
<evidence type="ECO:0000256" key="1">
    <source>
        <dbReference type="ARBA" id="ARBA00022737"/>
    </source>
</evidence>
<dbReference type="SMART" id="SM00698">
    <property type="entry name" value="MORN"/>
    <property type="match status" value="3"/>
</dbReference>
<proteinExistence type="predicted"/>
<dbReference type="SUPFAM" id="SSF82185">
    <property type="entry name" value="Histone H3 K4-specific methyltransferase SET7/9 N-terminal domain"/>
    <property type="match status" value="1"/>
</dbReference>
<evidence type="ECO:0008006" key="4">
    <source>
        <dbReference type="Google" id="ProtNLM"/>
    </source>
</evidence>
<dbReference type="GO" id="GO:0010020">
    <property type="term" value="P:chloroplast fission"/>
    <property type="evidence" value="ECO:0007669"/>
    <property type="project" value="TreeGrafter"/>
</dbReference>
<dbReference type="GO" id="GO:0005829">
    <property type="term" value="C:cytosol"/>
    <property type="evidence" value="ECO:0007669"/>
    <property type="project" value="TreeGrafter"/>
</dbReference>
<reference evidence="2 3" key="1">
    <citation type="journal article" date="2020" name="bioRxiv">
        <title>Sequence and annotation of 42 cannabis genomes reveals extensive copy number variation in cannabinoid synthesis and pathogen resistance genes.</title>
        <authorList>
            <person name="Mckernan K.J."/>
            <person name="Helbert Y."/>
            <person name="Kane L.T."/>
            <person name="Ebling H."/>
            <person name="Zhang L."/>
            <person name="Liu B."/>
            <person name="Eaton Z."/>
            <person name="Mclaughlin S."/>
            <person name="Kingan S."/>
            <person name="Baybayan P."/>
            <person name="Concepcion G."/>
            <person name="Jordan M."/>
            <person name="Riva A."/>
            <person name="Barbazuk W."/>
            <person name="Harkins T."/>
        </authorList>
    </citation>
    <scope>NUCLEOTIDE SEQUENCE [LARGE SCALE GENOMIC DNA]</scope>
    <source>
        <strain evidence="3">cv. Jamaican Lion 4</strain>
        <tissue evidence="2">Leaf</tissue>
    </source>
</reference>
<sequence length="757" mass="84158">MELSSLLSLGSWSRVPLSPSLLNPNLFFHRSNNLSLTWNWNLPTSNPHLLPIAATSTNHSSSPNARAQPHFRDFWSDSQFVEVIAIGSRKDAVLNFCLDSPFQSSSLRYWNFVVKDSTNVQLQQRVLGKDSDSDSINLEVPPSLTSSSKIIILVASAGYGVDHMLAVDILKKIRSANGFTVAIVLEPFNFEGQRRLDEVVKSLMEKIKEHTNLLIDLDTNKLLKKDLVTLDEAVKTANNAVLLAITSVSVLKSDMLTKLIGSSCNDLREIKVPEIFSILERYKEAKIGFGAGYNIKSSILQSMYDCPFLGVGVKDLNGVVICIVASSSIIGKNDTDAFVHSFRQTTEYTKEILISTIYEPSLEPDLIVTTILVIGFTEQQVSQETGILTRLAQRFPFIFRLLRRSQSSETQGNSLPEGAFSSDEIDSPEVMENVEAAEGFVSESEQAEDGFSEACMDSFSYSDQPLTEEIPTFQREELVSWNVGTGHQIAQEWAKERAAEAGATSTLDKLSIFCLPVGVKPEVLKDTFDISSKNPMPNAEGILKSNPGANSSIAPWNELTDTGLEAMKDLYNTASTLLKGNSSDPPKKQRLLSVRAASMLEAERDSPKNWSPTVKMKYRGGIYRGRCQGGIPEGKGRLVLEDGSIYDGMWRYGKRSGSGTFYFSNGDVFQGSWRDDVMHGKGWFYFHSGDRWFANFWKGKANGEGRFYSKSGEVLFGHFQDGWRHGEFICIDVDGRRCIENWDEGILISRSPLESQI</sequence>
<evidence type="ECO:0000313" key="3">
    <source>
        <dbReference type="Proteomes" id="UP000583929"/>
    </source>
</evidence>
<dbReference type="PANTHER" id="PTHR43215:SF15">
    <property type="entry name" value="PROTEIN ACCUMULATION AND REPLICATION OF CHLOROPLASTS 3, CHLOROPLASTIC"/>
    <property type="match status" value="1"/>
</dbReference>
<dbReference type="EMBL" id="JAATIQ010000544">
    <property type="protein sequence ID" value="KAF4351859.1"/>
    <property type="molecule type" value="Genomic_DNA"/>
</dbReference>
<dbReference type="SUPFAM" id="SSF52490">
    <property type="entry name" value="Tubulin nucleotide-binding domain-like"/>
    <property type="match status" value="1"/>
</dbReference>
<keyword evidence="1" id="KW-0677">Repeat</keyword>